<feature type="region of interest" description="Disordered" evidence="1">
    <location>
        <begin position="56"/>
        <end position="92"/>
    </location>
</feature>
<sequence>MPLYEYDCPKCGRFEVLQKMSDAPLTRHDCGKPVKKVMSASAFSFKGSGFYITDYKKQSSSSCETSKPEKKKADAPKSDACASCPAKSTAAA</sequence>
<dbReference type="PANTHER" id="PTHR34404">
    <property type="entry name" value="REGULATORY PROTEIN, FMDB FAMILY"/>
    <property type="match status" value="1"/>
</dbReference>
<dbReference type="InterPro" id="IPR013429">
    <property type="entry name" value="Regulatory_FmdB_Zinc_ribbon"/>
</dbReference>
<proteinExistence type="predicted"/>
<dbReference type="AlphaFoldDB" id="A0A7I9VU28"/>
<dbReference type="PANTHER" id="PTHR34404:SF2">
    <property type="entry name" value="CONSERVED SERINE RICH PROTEIN"/>
    <property type="match status" value="1"/>
</dbReference>
<keyword evidence="4" id="KW-1185">Reference proteome</keyword>
<evidence type="ECO:0000313" key="3">
    <source>
        <dbReference type="EMBL" id="GEJ59467.1"/>
    </source>
</evidence>
<dbReference type="Proteomes" id="UP000503640">
    <property type="component" value="Unassembled WGS sequence"/>
</dbReference>
<evidence type="ECO:0000313" key="4">
    <source>
        <dbReference type="Proteomes" id="UP000503640"/>
    </source>
</evidence>
<dbReference type="EMBL" id="BJTG01000015">
    <property type="protein sequence ID" value="GEJ59467.1"/>
    <property type="molecule type" value="Genomic_DNA"/>
</dbReference>
<dbReference type="Pfam" id="PF09723">
    <property type="entry name" value="Zn_ribbon_8"/>
    <property type="match status" value="1"/>
</dbReference>
<protein>
    <recommendedName>
        <fullName evidence="2">Putative regulatory protein FmdB zinc ribbon domain-containing protein</fullName>
    </recommendedName>
</protein>
<dbReference type="RefSeq" id="WP_176068993.1">
    <property type="nucleotide sequence ID" value="NZ_BJTG01000015.1"/>
</dbReference>
<dbReference type="NCBIfam" id="TIGR02605">
    <property type="entry name" value="CxxC_CxxC_SSSS"/>
    <property type="match status" value="1"/>
</dbReference>
<gene>
    <name evidence="3" type="ORF">AMYX_42080</name>
</gene>
<reference evidence="4" key="1">
    <citation type="journal article" date="2020" name="Appl. Environ. Microbiol.">
        <title>Diazotrophic Anaeromyxobacter Isolates from Soils.</title>
        <authorList>
            <person name="Masuda Y."/>
            <person name="Yamanaka H."/>
            <person name="Xu Z.X."/>
            <person name="Shiratori Y."/>
            <person name="Aono T."/>
            <person name="Amachi S."/>
            <person name="Senoo K."/>
            <person name="Itoh H."/>
        </authorList>
    </citation>
    <scope>NUCLEOTIDE SEQUENCE [LARGE SCALE GENOMIC DNA]</scope>
    <source>
        <strain evidence="4">R267</strain>
    </source>
</reference>
<name>A0A7I9VU28_9BACT</name>
<dbReference type="SMART" id="SM00834">
    <property type="entry name" value="CxxC_CXXC_SSSS"/>
    <property type="match status" value="1"/>
</dbReference>
<accession>A0A7I9VU28</accession>
<feature type="domain" description="Putative regulatory protein FmdB zinc ribbon" evidence="2">
    <location>
        <begin position="1"/>
        <end position="39"/>
    </location>
</feature>
<evidence type="ECO:0000256" key="1">
    <source>
        <dbReference type="SAM" id="MobiDB-lite"/>
    </source>
</evidence>
<comment type="caution">
    <text evidence="3">The sequence shown here is derived from an EMBL/GenBank/DDBJ whole genome shotgun (WGS) entry which is preliminary data.</text>
</comment>
<feature type="compositionally biased region" description="Basic and acidic residues" evidence="1">
    <location>
        <begin position="66"/>
        <end position="77"/>
    </location>
</feature>
<evidence type="ECO:0000259" key="2">
    <source>
        <dbReference type="SMART" id="SM00834"/>
    </source>
</evidence>
<organism evidence="3 4">
    <name type="scientific">Anaeromyxobacter diazotrophicus</name>
    <dbReference type="NCBI Taxonomy" id="2590199"/>
    <lineage>
        <taxon>Bacteria</taxon>
        <taxon>Pseudomonadati</taxon>
        <taxon>Myxococcota</taxon>
        <taxon>Myxococcia</taxon>
        <taxon>Myxococcales</taxon>
        <taxon>Cystobacterineae</taxon>
        <taxon>Anaeromyxobacteraceae</taxon>
        <taxon>Anaeromyxobacter</taxon>
    </lineage>
</organism>